<reference evidence="3" key="1">
    <citation type="submission" date="2017-05" db="EMBL/GenBank/DDBJ databases">
        <title>Complete and WGS of Bordetella genogroups.</title>
        <authorList>
            <person name="Spilker T."/>
            <person name="Lipuma J."/>
        </authorList>
    </citation>
    <scope>NUCLEOTIDE SEQUENCE [LARGE SCALE GENOMIC DNA]</scope>
    <source>
        <strain evidence="3">AU6712</strain>
    </source>
</reference>
<dbReference type="RefSeq" id="WP_094809845.1">
    <property type="nucleotide sequence ID" value="NZ_NEVU01000001.1"/>
</dbReference>
<dbReference type="Proteomes" id="UP000216429">
    <property type="component" value="Unassembled WGS sequence"/>
</dbReference>
<name>A0A261VT80_9BORD</name>
<dbReference type="InterPro" id="IPR022742">
    <property type="entry name" value="Hydrolase_4"/>
</dbReference>
<protein>
    <submittedName>
        <fullName evidence="2">Alpha/beta hydrolase</fullName>
    </submittedName>
</protein>
<sequence>MPTGSPLLQGSWELSPILLDPALADDGTPLARYRWPARAAQPAAAAYLLHGLGEHAARHERLARWLNARGWLVGAHDHRGHGRSGGPPAGLRERDDLVRDAAGQIAAFAAETGQRPLLIGHSLGALVALRLALQAGPAISGLVLSSPPLALRMPGWLLPPLRRIAGRWPDAALAYPLAPARISHDRAVVQAFRRDPLARRCITGRLAGFIDASVPLVMAAAPRLPLPTLLLVAGDDRVVAPAGSRLFAQRAPAGLLTLRWYPRAWHELFNERADYADPVYADLAAWLDGRQISLDRTGPNSAPRAL</sequence>
<evidence type="ECO:0000313" key="3">
    <source>
        <dbReference type="Proteomes" id="UP000216429"/>
    </source>
</evidence>
<dbReference type="SUPFAM" id="SSF53474">
    <property type="entry name" value="alpha/beta-Hydrolases"/>
    <property type="match status" value="1"/>
</dbReference>
<dbReference type="InterPro" id="IPR051044">
    <property type="entry name" value="MAG_DAG_Lipase"/>
</dbReference>
<dbReference type="GO" id="GO:0016787">
    <property type="term" value="F:hydrolase activity"/>
    <property type="evidence" value="ECO:0007669"/>
    <property type="project" value="UniProtKB-KW"/>
</dbReference>
<dbReference type="AlphaFoldDB" id="A0A261VT80"/>
<dbReference type="PANTHER" id="PTHR11614">
    <property type="entry name" value="PHOSPHOLIPASE-RELATED"/>
    <property type="match status" value="1"/>
</dbReference>
<dbReference type="InterPro" id="IPR029058">
    <property type="entry name" value="AB_hydrolase_fold"/>
</dbReference>
<accession>A0A261VT80</accession>
<dbReference type="OrthoDB" id="9806902at2"/>
<dbReference type="Gene3D" id="3.40.50.1820">
    <property type="entry name" value="alpha/beta hydrolase"/>
    <property type="match status" value="1"/>
</dbReference>
<comment type="caution">
    <text evidence="2">The sequence shown here is derived from an EMBL/GenBank/DDBJ whole genome shotgun (WGS) entry which is preliminary data.</text>
</comment>
<dbReference type="Pfam" id="PF12146">
    <property type="entry name" value="Hydrolase_4"/>
    <property type="match status" value="1"/>
</dbReference>
<gene>
    <name evidence="2" type="ORF">CAL22_01860</name>
</gene>
<evidence type="ECO:0000259" key="1">
    <source>
        <dbReference type="Pfam" id="PF12146"/>
    </source>
</evidence>
<keyword evidence="2" id="KW-0378">Hydrolase</keyword>
<proteinExistence type="predicted"/>
<keyword evidence="3" id="KW-1185">Reference proteome</keyword>
<organism evidence="2 3">
    <name type="scientific">Bordetella genomosp. 12</name>
    <dbReference type="NCBI Taxonomy" id="463035"/>
    <lineage>
        <taxon>Bacteria</taxon>
        <taxon>Pseudomonadati</taxon>
        <taxon>Pseudomonadota</taxon>
        <taxon>Betaproteobacteria</taxon>
        <taxon>Burkholderiales</taxon>
        <taxon>Alcaligenaceae</taxon>
        <taxon>Bordetella</taxon>
    </lineage>
</organism>
<feature type="domain" description="Serine aminopeptidase S33" evidence="1">
    <location>
        <begin position="41"/>
        <end position="272"/>
    </location>
</feature>
<dbReference type="EMBL" id="NEVU01000001">
    <property type="protein sequence ID" value="OZI77318.1"/>
    <property type="molecule type" value="Genomic_DNA"/>
</dbReference>
<evidence type="ECO:0000313" key="2">
    <source>
        <dbReference type="EMBL" id="OZI77318.1"/>
    </source>
</evidence>